<organism evidence="2 3">
    <name type="scientific">Streptococcus oralis</name>
    <dbReference type="NCBI Taxonomy" id="1303"/>
    <lineage>
        <taxon>Bacteria</taxon>
        <taxon>Bacillati</taxon>
        <taxon>Bacillota</taxon>
        <taxon>Bacilli</taxon>
        <taxon>Lactobacillales</taxon>
        <taxon>Streptococcaceae</taxon>
        <taxon>Streptococcus</taxon>
    </lineage>
</organism>
<evidence type="ECO:0000313" key="3">
    <source>
        <dbReference type="Proteomes" id="UP000279863"/>
    </source>
</evidence>
<dbReference type="InterPro" id="IPR010724">
    <property type="entry name" value="RepA_N"/>
</dbReference>
<name>A0A428I9S0_STROR</name>
<dbReference type="InterPro" id="IPR036390">
    <property type="entry name" value="WH_DNA-bd_sf"/>
</dbReference>
<dbReference type="SUPFAM" id="SSF46785">
    <property type="entry name" value="Winged helix' DNA-binding domain"/>
    <property type="match status" value="1"/>
</dbReference>
<proteinExistence type="predicted"/>
<dbReference type="AlphaFoldDB" id="A0A428I9S0"/>
<sequence length="113" mass="13652">MRNMDYCDDYYLIPKVLFQDDFYKDLIPLDVIVYSVLRNKQEEAIEKGWVDDEGNIYLAYRIEDLAKKFSCARTTMVAVLQRLESVNLIERERQWNTSYYNHNLPYMTYINEV</sequence>
<feature type="domain" description="Replication initiator A N-terminal" evidence="1">
    <location>
        <begin position="9"/>
        <end position="83"/>
    </location>
</feature>
<dbReference type="Proteomes" id="UP000279863">
    <property type="component" value="Unassembled WGS sequence"/>
</dbReference>
<gene>
    <name evidence="2" type="ORF">D8804_03110</name>
</gene>
<comment type="caution">
    <text evidence="2">The sequence shown here is derived from an EMBL/GenBank/DDBJ whole genome shotgun (WGS) entry which is preliminary data.</text>
</comment>
<accession>A0A428I9S0</accession>
<evidence type="ECO:0000313" key="2">
    <source>
        <dbReference type="EMBL" id="RSK09793.1"/>
    </source>
</evidence>
<dbReference type="Pfam" id="PF06970">
    <property type="entry name" value="RepA_N"/>
    <property type="match status" value="1"/>
</dbReference>
<protein>
    <recommendedName>
        <fullName evidence="1">Replication initiator A N-terminal domain-containing protein</fullName>
    </recommendedName>
</protein>
<reference evidence="2 3" key="1">
    <citation type="submission" date="2018-11" db="EMBL/GenBank/DDBJ databases">
        <title>Species Designations Belie Phenotypic and Genotypic Heterogeneity in Oral Streptococci.</title>
        <authorList>
            <person name="Velsko I."/>
        </authorList>
    </citation>
    <scope>NUCLEOTIDE SEQUENCE [LARGE SCALE GENOMIC DNA]</scope>
    <source>
        <strain evidence="2 3">BCA1</strain>
    </source>
</reference>
<evidence type="ECO:0000259" key="1">
    <source>
        <dbReference type="Pfam" id="PF06970"/>
    </source>
</evidence>
<dbReference type="EMBL" id="RJVZ01000004">
    <property type="protein sequence ID" value="RSK09793.1"/>
    <property type="molecule type" value="Genomic_DNA"/>
</dbReference>